<dbReference type="AlphaFoldDB" id="A0A2N7L6W0"/>
<evidence type="ECO:0000259" key="2">
    <source>
        <dbReference type="Pfam" id="PF07746"/>
    </source>
</evidence>
<organism evidence="3 4">
    <name type="scientific">Enterovibrio norvegicus</name>
    <dbReference type="NCBI Taxonomy" id="188144"/>
    <lineage>
        <taxon>Bacteria</taxon>
        <taxon>Pseudomonadati</taxon>
        <taxon>Pseudomonadota</taxon>
        <taxon>Gammaproteobacteria</taxon>
        <taxon>Vibrionales</taxon>
        <taxon>Vibrionaceae</taxon>
        <taxon>Enterovibrio</taxon>
    </lineage>
</organism>
<dbReference type="Proteomes" id="UP000235387">
    <property type="component" value="Unassembled WGS sequence"/>
</dbReference>
<sequence length="170" mass="19264">MREKRDYDDIPGTYVFDGQASRQGYHLNMFCLSLNNAVNRDAFRQDEAAYLDKYPMTDAQRDAVLMRDWLGMLRLGGNIYYTFKLAIFDGMTMQHAGAAMSGNDMTVDDFRDMMLAGGRGIEGNRSKQEWAEYYAKPENRAHGQDVNRVTANQSDAASSEQNENKDDSNG</sequence>
<dbReference type="Pfam" id="PF07746">
    <property type="entry name" value="LigA"/>
    <property type="match status" value="1"/>
</dbReference>
<dbReference type="RefSeq" id="WP_102391722.1">
    <property type="nucleotide sequence ID" value="NZ_MDAL01000039.1"/>
</dbReference>
<dbReference type="InterPro" id="IPR011986">
    <property type="entry name" value="Xdiol_dOase_LigA"/>
</dbReference>
<evidence type="ECO:0000313" key="3">
    <source>
        <dbReference type="EMBL" id="PMN89697.1"/>
    </source>
</evidence>
<accession>A0A2N7L6W0</accession>
<proteinExistence type="predicted"/>
<feature type="compositionally biased region" description="Basic and acidic residues" evidence="1">
    <location>
        <begin position="132"/>
        <end position="145"/>
    </location>
</feature>
<evidence type="ECO:0000313" key="4">
    <source>
        <dbReference type="Proteomes" id="UP000235387"/>
    </source>
</evidence>
<gene>
    <name evidence="3" type="ORF">BCT23_22490</name>
</gene>
<dbReference type="STRING" id="1190603.A1OO_09785"/>
<feature type="domain" description="Extradiol ring-cleavage dioxygenase LigAB LigA subunit" evidence="2">
    <location>
        <begin position="27"/>
        <end position="114"/>
    </location>
</feature>
<protein>
    <submittedName>
        <fullName evidence="3">Protocatechuate 4,5-dioxygenase subunit alpha</fullName>
    </submittedName>
</protein>
<dbReference type="InterPro" id="IPR014159">
    <property type="entry name" value="PCA_LigA"/>
</dbReference>
<dbReference type="EMBL" id="MDAL01000039">
    <property type="protein sequence ID" value="PMN89697.1"/>
    <property type="molecule type" value="Genomic_DNA"/>
</dbReference>
<keyword evidence="3" id="KW-0560">Oxidoreductase</keyword>
<dbReference type="Gene3D" id="1.10.700.10">
    <property type="entry name" value="Dioxygenase LigAB, LigA subunit"/>
    <property type="match status" value="1"/>
</dbReference>
<keyword evidence="3" id="KW-0223">Dioxygenase</keyword>
<dbReference type="NCBIfam" id="TIGR02792">
    <property type="entry name" value="PCA_ligA"/>
    <property type="match status" value="1"/>
</dbReference>
<evidence type="ECO:0000256" key="1">
    <source>
        <dbReference type="SAM" id="MobiDB-lite"/>
    </source>
</evidence>
<dbReference type="SUPFAM" id="SSF48076">
    <property type="entry name" value="LigA subunit of an aromatic-ring-opening dioxygenase LigAB"/>
    <property type="match status" value="1"/>
</dbReference>
<reference evidence="4" key="1">
    <citation type="submission" date="2016-07" db="EMBL/GenBank/DDBJ databases">
        <title>Nontailed viruses are major unrecognized killers of bacteria in the ocean.</title>
        <authorList>
            <person name="Kauffman K."/>
            <person name="Hussain F."/>
            <person name="Yang J."/>
            <person name="Arevalo P."/>
            <person name="Brown J."/>
            <person name="Cutler M."/>
            <person name="Kelly L."/>
            <person name="Polz M.F."/>
        </authorList>
    </citation>
    <scope>NUCLEOTIDE SEQUENCE [LARGE SCALE GENOMIC DNA]</scope>
    <source>
        <strain evidence="4">10N.261.45.A10</strain>
    </source>
</reference>
<name>A0A2N7L6W0_9GAMM</name>
<feature type="region of interest" description="Disordered" evidence="1">
    <location>
        <begin position="132"/>
        <end position="170"/>
    </location>
</feature>
<dbReference type="InterPro" id="IPR036622">
    <property type="entry name" value="LigA_sf"/>
</dbReference>
<comment type="caution">
    <text evidence="3">The sequence shown here is derived from an EMBL/GenBank/DDBJ whole genome shotgun (WGS) entry which is preliminary data.</text>
</comment>
<feature type="compositionally biased region" description="Polar residues" evidence="1">
    <location>
        <begin position="147"/>
        <end position="161"/>
    </location>
</feature>
<dbReference type="GO" id="GO:0051213">
    <property type="term" value="F:dioxygenase activity"/>
    <property type="evidence" value="ECO:0007669"/>
    <property type="project" value="UniProtKB-KW"/>
</dbReference>